<protein>
    <submittedName>
        <fullName evidence="3">Uncharacterized protein</fullName>
    </submittedName>
</protein>
<reference evidence="4" key="1">
    <citation type="journal article" date="2017" name="Nat. Microbiol.">
        <title>Global analysis of biosynthetic gene clusters reveals vast potential of secondary metabolite production in Penicillium species.</title>
        <authorList>
            <person name="Nielsen J.C."/>
            <person name="Grijseels S."/>
            <person name="Prigent S."/>
            <person name="Ji B."/>
            <person name="Dainat J."/>
            <person name="Nielsen K.F."/>
            <person name="Frisvad J.C."/>
            <person name="Workman M."/>
            <person name="Nielsen J."/>
        </authorList>
    </citation>
    <scope>NUCLEOTIDE SEQUENCE [LARGE SCALE GENOMIC DNA]</scope>
    <source>
        <strain evidence="4">IBT 4502</strain>
    </source>
</reference>
<gene>
    <name evidence="3" type="ORF">PENPOL_c005G09577</name>
</gene>
<evidence type="ECO:0000256" key="1">
    <source>
        <dbReference type="PROSITE-ProRule" id="PRU00221"/>
    </source>
</evidence>
<dbReference type="OrthoDB" id="4330472at2759"/>
<dbReference type="PROSITE" id="PS50082">
    <property type="entry name" value="WD_REPEATS_2"/>
    <property type="match status" value="1"/>
</dbReference>
<feature type="repeat" description="WD" evidence="1">
    <location>
        <begin position="191"/>
        <end position="223"/>
    </location>
</feature>
<dbReference type="SUPFAM" id="SSF160631">
    <property type="entry name" value="SMI1/KNR4-like"/>
    <property type="match status" value="1"/>
</dbReference>
<comment type="caution">
    <text evidence="3">The sequence shown here is derived from an EMBL/GenBank/DDBJ whole genome shotgun (WGS) entry which is preliminary data.</text>
</comment>
<evidence type="ECO:0000313" key="3">
    <source>
        <dbReference type="EMBL" id="OQD65839.1"/>
    </source>
</evidence>
<proteinExistence type="predicted"/>
<organism evidence="3 4">
    <name type="scientific">Penicillium polonicum</name>
    <dbReference type="NCBI Taxonomy" id="60169"/>
    <lineage>
        <taxon>Eukaryota</taxon>
        <taxon>Fungi</taxon>
        <taxon>Dikarya</taxon>
        <taxon>Ascomycota</taxon>
        <taxon>Pezizomycotina</taxon>
        <taxon>Eurotiomycetes</taxon>
        <taxon>Eurotiomycetidae</taxon>
        <taxon>Eurotiales</taxon>
        <taxon>Aspergillaceae</taxon>
        <taxon>Penicillium</taxon>
    </lineage>
</organism>
<evidence type="ECO:0000256" key="2">
    <source>
        <dbReference type="SAM" id="MobiDB-lite"/>
    </source>
</evidence>
<sequence>MRPANTNNTVTRIIKAFNAPESMTKKDWEVTEAELETSLPSDYKELIDRMGGGYIDKYMYILEPNCRNEHYDLVDFTDERTETNATVWKMEAKPPELQIEGSFVIPWATTGNGENLFWRCLPGQHPDEWTVILNQGRDWTWEHHEMSYTDFLYAALKKEIQSEILCDSLPLSRHVLASFTPYHGLGPGPALGGHSSPVNLVSFSDDFELLAPASSDHTVGVGDAGMGNAYRPSVAIVTPLNRSPSSMIPSPSHQLHTIAQS</sequence>
<dbReference type="Pfam" id="PF14568">
    <property type="entry name" value="SUKH_6"/>
    <property type="match status" value="1"/>
</dbReference>
<keyword evidence="4" id="KW-1185">Reference proteome</keyword>
<accession>A0A1V6NMM3</accession>
<dbReference type="InterPro" id="IPR037883">
    <property type="entry name" value="Knr4/Smi1-like_sf"/>
</dbReference>
<dbReference type="EMBL" id="MDYM01000005">
    <property type="protein sequence ID" value="OQD65839.1"/>
    <property type="molecule type" value="Genomic_DNA"/>
</dbReference>
<dbReference type="Proteomes" id="UP000191408">
    <property type="component" value="Unassembled WGS sequence"/>
</dbReference>
<dbReference type="Gene3D" id="3.40.1580.10">
    <property type="entry name" value="SMI1/KNR4-like"/>
    <property type="match status" value="1"/>
</dbReference>
<keyword evidence="1" id="KW-0853">WD repeat</keyword>
<name>A0A1V6NMM3_PENPO</name>
<feature type="region of interest" description="Disordered" evidence="2">
    <location>
        <begin position="241"/>
        <end position="261"/>
    </location>
</feature>
<dbReference type="InterPro" id="IPR001680">
    <property type="entry name" value="WD40_rpt"/>
</dbReference>
<evidence type="ECO:0000313" key="4">
    <source>
        <dbReference type="Proteomes" id="UP000191408"/>
    </source>
</evidence>
<dbReference type="AlphaFoldDB" id="A0A1V6NMM3"/>